<protein>
    <recommendedName>
        <fullName evidence="3">DNA-binding protein</fullName>
    </recommendedName>
</protein>
<sequence>MSTRDVPEQVGDLPRIGRPATSALLSADLTTLEQVARWSERDLLALHGVGPRAVRLLQEALAERGLALADEPTR</sequence>
<evidence type="ECO:0000313" key="1">
    <source>
        <dbReference type="EMBL" id="RCK69443.1"/>
    </source>
</evidence>
<keyword evidence="2" id="KW-1185">Reference proteome</keyword>
<gene>
    <name evidence="1" type="ORF">DT076_11215</name>
</gene>
<comment type="caution">
    <text evidence="1">The sequence shown here is derived from an EMBL/GenBank/DDBJ whole genome shotgun (WGS) entry which is preliminary data.</text>
</comment>
<dbReference type="RefSeq" id="WP_114126761.1">
    <property type="nucleotide sequence ID" value="NZ_QOUI01000006.1"/>
</dbReference>
<evidence type="ECO:0000313" key="2">
    <source>
        <dbReference type="Proteomes" id="UP000252770"/>
    </source>
</evidence>
<dbReference type="Gene3D" id="1.10.150.20">
    <property type="entry name" value="5' to 3' exonuclease, C-terminal subdomain"/>
    <property type="match status" value="1"/>
</dbReference>
<evidence type="ECO:0008006" key="3">
    <source>
        <dbReference type="Google" id="ProtNLM"/>
    </source>
</evidence>
<proteinExistence type="predicted"/>
<name>A0A367YU75_9ACTN</name>
<accession>A0A367YU75</accession>
<dbReference type="AlphaFoldDB" id="A0A367YU75"/>
<reference evidence="1 2" key="1">
    <citation type="submission" date="2018-07" db="EMBL/GenBank/DDBJ databases">
        <title>Desertimonas flava gen. nov. sp. nov.</title>
        <authorList>
            <person name="Liu S."/>
        </authorList>
    </citation>
    <scope>NUCLEOTIDE SEQUENCE [LARGE SCALE GENOMIC DNA]</scope>
    <source>
        <strain evidence="1 2">16Sb5-5</strain>
    </source>
</reference>
<organism evidence="1 2">
    <name type="scientific">Desertihabitans brevis</name>
    <dbReference type="NCBI Taxonomy" id="2268447"/>
    <lineage>
        <taxon>Bacteria</taxon>
        <taxon>Bacillati</taxon>
        <taxon>Actinomycetota</taxon>
        <taxon>Actinomycetes</taxon>
        <taxon>Propionibacteriales</taxon>
        <taxon>Propionibacteriaceae</taxon>
        <taxon>Desertihabitans</taxon>
    </lineage>
</organism>
<dbReference type="EMBL" id="QOUI01000006">
    <property type="protein sequence ID" value="RCK69443.1"/>
    <property type="molecule type" value="Genomic_DNA"/>
</dbReference>
<dbReference type="SUPFAM" id="SSF47789">
    <property type="entry name" value="C-terminal domain of RNA polymerase alpha subunit"/>
    <property type="match status" value="1"/>
</dbReference>
<dbReference type="Proteomes" id="UP000252770">
    <property type="component" value="Unassembled WGS sequence"/>
</dbReference>